<dbReference type="Proteomes" id="UP000236291">
    <property type="component" value="Unassembled WGS sequence"/>
</dbReference>
<feature type="non-terminal residue" evidence="4">
    <location>
        <position position="1"/>
    </location>
</feature>
<dbReference type="GO" id="GO:0003729">
    <property type="term" value="F:mRNA binding"/>
    <property type="evidence" value="ECO:0007669"/>
    <property type="project" value="TreeGrafter"/>
</dbReference>
<reference evidence="4 5" key="2">
    <citation type="journal article" date="2017" name="Front. Plant Sci.">
        <title>Gene Classification and Mining of Molecular Markers Useful in Red Clover (Trifolium pratense) Breeding.</title>
        <authorList>
            <person name="Istvanek J."/>
            <person name="Dluhosova J."/>
            <person name="Dluhos P."/>
            <person name="Patkova L."/>
            <person name="Nedelnik J."/>
            <person name="Repkova J."/>
        </authorList>
    </citation>
    <scope>NUCLEOTIDE SEQUENCE [LARGE SCALE GENOMIC DNA]</scope>
    <source>
        <strain evidence="5">cv. Tatra</strain>
        <tissue evidence="4">Young leaves</tissue>
    </source>
</reference>
<evidence type="ECO:0000313" key="4">
    <source>
        <dbReference type="EMBL" id="PNX74221.1"/>
    </source>
</evidence>
<dbReference type="InterPro" id="IPR002885">
    <property type="entry name" value="PPR_rpt"/>
</dbReference>
<evidence type="ECO:0000256" key="1">
    <source>
        <dbReference type="ARBA" id="ARBA00007626"/>
    </source>
</evidence>
<keyword evidence="2" id="KW-0677">Repeat</keyword>
<dbReference type="PROSITE" id="PS51375">
    <property type="entry name" value="PPR"/>
    <property type="match status" value="1"/>
</dbReference>
<dbReference type="EMBL" id="ASHM01027201">
    <property type="protein sequence ID" value="PNX74221.1"/>
    <property type="molecule type" value="Genomic_DNA"/>
</dbReference>
<dbReference type="STRING" id="57577.A0A2K3L6R0"/>
<gene>
    <name evidence="4" type="ORF">L195_g030137</name>
</gene>
<feature type="repeat" description="PPR" evidence="3">
    <location>
        <begin position="44"/>
        <end position="79"/>
    </location>
</feature>
<reference evidence="4 5" key="1">
    <citation type="journal article" date="2014" name="Am. J. Bot.">
        <title>Genome assembly and annotation for red clover (Trifolium pratense; Fabaceae).</title>
        <authorList>
            <person name="Istvanek J."/>
            <person name="Jaros M."/>
            <person name="Krenek A."/>
            <person name="Repkova J."/>
        </authorList>
    </citation>
    <scope>NUCLEOTIDE SEQUENCE [LARGE SCALE GENOMIC DNA]</scope>
    <source>
        <strain evidence="5">cv. Tatra</strain>
        <tissue evidence="4">Young leaves</tissue>
    </source>
</reference>
<dbReference type="AlphaFoldDB" id="A0A2K3L6R0"/>
<dbReference type="PANTHER" id="PTHR47932">
    <property type="entry name" value="ATPASE EXPRESSION PROTEIN 3"/>
    <property type="match status" value="1"/>
</dbReference>
<proteinExistence type="inferred from homology"/>
<sequence length="191" mass="21540">KARVEPDLSICNTAIYVLVKGTKLEKALRFFERMQVIAIGIEPDIVTYNCLIKGYCDLHRIDDAMVLGLSKMPSKGCPPDKVNYYTVMAFLCNDKKFEEVKRLLENMVKNSNLIPDQIGDLEAALSVLDDMYIQAISILMPSYTQHCLTDWGRKAVLDIDCQLTVGHDFTATAALTYRIGLTSQYNINAYE</sequence>
<comment type="caution">
    <text evidence="4">The sequence shown here is derived from an EMBL/GenBank/DDBJ whole genome shotgun (WGS) entry which is preliminary data.</text>
</comment>
<name>A0A2K3L6R0_TRIPR</name>
<comment type="similarity">
    <text evidence="1">Belongs to the PPR family. P subfamily.</text>
</comment>
<dbReference type="Gene3D" id="1.25.40.10">
    <property type="entry name" value="Tetratricopeptide repeat domain"/>
    <property type="match status" value="1"/>
</dbReference>
<dbReference type="PANTHER" id="PTHR47932:SF12">
    <property type="entry name" value="PENTACOTRIPEPTIDE-REPEAT REGION OF PRORP DOMAIN-CONTAINING PROTEIN"/>
    <property type="match status" value="1"/>
</dbReference>
<dbReference type="Pfam" id="PF01535">
    <property type="entry name" value="PPR"/>
    <property type="match status" value="1"/>
</dbReference>
<evidence type="ECO:0000313" key="5">
    <source>
        <dbReference type="Proteomes" id="UP000236291"/>
    </source>
</evidence>
<dbReference type="Pfam" id="PF13041">
    <property type="entry name" value="PPR_2"/>
    <property type="match status" value="1"/>
</dbReference>
<evidence type="ECO:0000256" key="2">
    <source>
        <dbReference type="ARBA" id="ARBA00022737"/>
    </source>
</evidence>
<dbReference type="NCBIfam" id="TIGR00756">
    <property type="entry name" value="PPR"/>
    <property type="match status" value="3"/>
</dbReference>
<protein>
    <submittedName>
        <fullName evidence="4">Pentatricopeptide repeat-containing protein</fullName>
    </submittedName>
</protein>
<accession>A0A2K3L6R0</accession>
<evidence type="ECO:0000256" key="3">
    <source>
        <dbReference type="PROSITE-ProRule" id="PRU00708"/>
    </source>
</evidence>
<organism evidence="4 5">
    <name type="scientific">Trifolium pratense</name>
    <name type="common">Red clover</name>
    <dbReference type="NCBI Taxonomy" id="57577"/>
    <lineage>
        <taxon>Eukaryota</taxon>
        <taxon>Viridiplantae</taxon>
        <taxon>Streptophyta</taxon>
        <taxon>Embryophyta</taxon>
        <taxon>Tracheophyta</taxon>
        <taxon>Spermatophyta</taxon>
        <taxon>Magnoliopsida</taxon>
        <taxon>eudicotyledons</taxon>
        <taxon>Gunneridae</taxon>
        <taxon>Pentapetalae</taxon>
        <taxon>rosids</taxon>
        <taxon>fabids</taxon>
        <taxon>Fabales</taxon>
        <taxon>Fabaceae</taxon>
        <taxon>Papilionoideae</taxon>
        <taxon>50 kb inversion clade</taxon>
        <taxon>NPAAA clade</taxon>
        <taxon>Hologalegina</taxon>
        <taxon>IRL clade</taxon>
        <taxon>Trifolieae</taxon>
        <taxon>Trifolium</taxon>
    </lineage>
</organism>
<dbReference type="InterPro" id="IPR011990">
    <property type="entry name" value="TPR-like_helical_dom_sf"/>
</dbReference>